<dbReference type="Pfam" id="PF01479">
    <property type="entry name" value="S4"/>
    <property type="match status" value="1"/>
</dbReference>
<keyword evidence="12" id="KW-1185">Reference proteome</keyword>
<dbReference type="Proteomes" id="UP000032483">
    <property type="component" value="Unassembled WGS sequence"/>
</dbReference>
<evidence type="ECO:0000313" key="8">
    <source>
        <dbReference type="EMBL" id="KJF41541.1"/>
    </source>
</evidence>
<evidence type="ECO:0000259" key="7">
    <source>
        <dbReference type="SMART" id="SM00363"/>
    </source>
</evidence>
<feature type="active site" evidence="4">
    <location>
        <position position="139"/>
    </location>
</feature>
<evidence type="ECO:0000256" key="2">
    <source>
        <dbReference type="ARBA" id="ARBA00010876"/>
    </source>
</evidence>
<evidence type="ECO:0000256" key="1">
    <source>
        <dbReference type="ARBA" id="ARBA00000073"/>
    </source>
</evidence>
<dbReference type="EMBL" id="WMZR01000018">
    <property type="protein sequence ID" value="MTS52477.1"/>
    <property type="molecule type" value="Genomic_DNA"/>
</dbReference>
<comment type="caution">
    <text evidence="8">The sequence shown here is derived from an EMBL/GenBank/DDBJ whole genome shotgun (WGS) entry which is preliminary data.</text>
</comment>
<dbReference type="GO" id="GO:0003723">
    <property type="term" value="F:RNA binding"/>
    <property type="evidence" value="ECO:0007669"/>
    <property type="project" value="UniProtKB-KW"/>
</dbReference>
<dbReference type="SUPFAM" id="SSF55120">
    <property type="entry name" value="Pseudouridine synthase"/>
    <property type="match status" value="1"/>
</dbReference>
<proteinExistence type="inferred from homology"/>
<keyword evidence="3 6" id="KW-0413">Isomerase</keyword>
<evidence type="ECO:0000313" key="15">
    <source>
        <dbReference type="Proteomes" id="UP000472755"/>
    </source>
</evidence>
<gene>
    <name evidence="9" type="ORF">ASJ35_10345</name>
    <name evidence="11" type="ORF">GMD52_13135</name>
    <name evidence="10" type="ORF">GMD59_00805</name>
    <name evidence="8" type="ORF">TQ39_01750</name>
</gene>
<dbReference type="AlphaFoldDB" id="A0A0D8J4T3"/>
<dbReference type="InterPro" id="IPR036986">
    <property type="entry name" value="S4_RNA-bd_sf"/>
</dbReference>
<dbReference type="GO" id="GO:0000455">
    <property type="term" value="P:enzyme-directed rRNA pseudouridine synthesis"/>
    <property type="evidence" value="ECO:0007669"/>
    <property type="project" value="TreeGrafter"/>
</dbReference>
<dbReference type="InterPro" id="IPR002942">
    <property type="entry name" value="S4_RNA-bd"/>
</dbReference>
<dbReference type="PANTHER" id="PTHR21600">
    <property type="entry name" value="MITOCHONDRIAL RNA PSEUDOURIDINE SYNTHASE"/>
    <property type="match status" value="1"/>
</dbReference>
<dbReference type="GeneID" id="42855359"/>
<reference evidence="8" key="1">
    <citation type="submission" date="2015-02" db="EMBL/GenBank/DDBJ databases">
        <title>A novel member of the family Ruminococcaceae isolated from human feces.</title>
        <authorList>
            <person name="Shkoporov A.N."/>
            <person name="Chaplin A.V."/>
            <person name="Motuzova O.V."/>
            <person name="Kafarskaia L.I."/>
            <person name="Khokhlova E.V."/>
            <person name="Efimov B.A."/>
        </authorList>
    </citation>
    <scope>NUCLEOTIDE SEQUENCE [LARGE SCALE GENOMIC DNA]</scope>
    <source>
        <strain evidence="8">585-1</strain>
    </source>
</reference>
<dbReference type="EMBL" id="LMUA01000012">
    <property type="protein sequence ID" value="KUE76171.1"/>
    <property type="molecule type" value="Genomic_DNA"/>
</dbReference>
<dbReference type="Proteomes" id="UP000449193">
    <property type="component" value="Unassembled WGS sequence"/>
</dbReference>
<dbReference type="Gene3D" id="3.10.290.10">
    <property type="entry name" value="RNA-binding S4 domain"/>
    <property type="match status" value="1"/>
</dbReference>
<dbReference type="InterPro" id="IPR006224">
    <property type="entry name" value="PsdUridine_synth_RluA-like_CS"/>
</dbReference>
<accession>A0A0W7TQS5</accession>
<protein>
    <recommendedName>
        <fullName evidence="6">Pseudouridine synthase</fullName>
        <ecNumber evidence="6">5.4.99.-</ecNumber>
    </recommendedName>
</protein>
<sequence>MKTLEYTAGAEDTGRRIDAALAAAFPELTRSFAQQLLAEGRVLCNGRSVAKSARLTQGDALCVSLPDAQPVEIIPQDIPLDIVYEDSSLLVVNKPKGMVVHPAAGNPDGTLVNALLYHCAGRLSGINGEVRPGIVHRIDKDTSGLLVVAKDNETHLSLSQQFAVHSIARVYHTVVYGGFAADDGFVEGNIGRHPVDRKRMAVVPKGGKAAYTAYHVEERFPAFTHLSVRLRTGRTHQIRVHLASIGHPVAGDAVYGPRKVITQLEGQCLHAKTLGFIHPATGAYVEFDSPLPEYFTAFTGRLQKEM</sequence>
<dbReference type="Proteomes" id="UP000472755">
    <property type="component" value="Unassembled WGS sequence"/>
</dbReference>
<name>A0A0D8J4T3_9FIRM</name>
<reference evidence="14 15" key="3">
    <citation type="journal article" date="2019" name="Nat. Med.">
        <title>A library of human gut bacterial isolates paired with longitudinal multiomics data enables mechanistic microbiome research.</title>
        <authorList>
            <person name="Poyet M."/>
            <person name="Groussin M."/>
            <person name="Gibbons S.M."/>
            <person name="Avila-Pacheco J."/>
            <person name="Jiang X."/>
            <person name="Kearney S.M."/>
            <person name="Perrotta A.R."/>
            <person name="Berdy B."/>
            <person name="Zhao S."/>
            <person name="Lieberman T.D."/>
            <person name="Swanson P.K."/>
            <person name="Smith M."/>
            <person name="Roesemann S."/>
            <person name="Alexander J.E."/>
            <person name="Rich S.A."/>
            <person name="Livny J."/>
            <person name="Vlamakis H."/>
            <person name="Clish C."/>
            <person name="Bullock K."/>
            <person name="Deik A."/>
            <person name="Scott J."/>
            <person name="Pierce K.A."/>
            <person name="Xavier R.J."/>
            <person name="Alm E.J."/>
        </authorList>
    </citation>
    <scope>NUCLEOTIDE SEQUENCE [LARGE SCALE GENOMIC DNA]</scope>
    <source>
        <strain evidence="10 15">BIOML-A4</strain>
        <strain evidence="11 14">BIOML-A7</strain>
    </source>
</reference>
<dbReference type="Pfam" id="PF00849">
    <property type="entry name" value="PseudoU_synth_2"/>
    <property type="match status" value="1"/>
</dbReference>
<evidence type="ECO:0000256" key="5">
    <source>
        <dbReference type="PROSITE-ProRule" id="PRU00182"/>
    </source>
</evidence>
<dbReference type="Proteomes" id="UP000053433">
    <property type="component" value="Unassembled WGS sequence"/>
</dbReference>
<comment type="function">
    <text evidence="6">Responsible for synthesis of pseudouridine from uracil.</text>
</comment>
<evidence type="ECO:0000313" key="13">
    <source>
        <dbReference type="Proteomes" id="UP000053433"/>
    </source>
</evidence>
<dbReference type="PANTHER" id="PTHR21600:SF44">
    <property type="entry name" value="RIBOSOMAL LARGE SUBUNIT PSEUDOURIDINE SYNTHASE D"/>
    <property type="match status" value="1"/>
</dbReference>
<evidence type="ECO:0000256" key="6">
    <source>
        <dbReference type="RuleBase" id="RU362028"/>
    </source>
</evidence>
<dbReference type="PATRIC" id="fig|1550024.3.peg.385"/>
<dbReference type="InterPro" id="IPR006225">
    <property type="entry name" value="PsdUridine_synth_RluC/D"/>
</dbReference>
<evidence type="ECO:0000313" key="10">
    <source>
        <dbReference type="EMBL" id="MTS25828.1"/>
    </source>
</evidence>
<evidence type="ECO:0000313" key="14">
    <source>
        <dbReference type="Proteomes" id="UP000449193"/>
    </source>
</evidence>
<dbReference type="EMBL" id="JXXK01000001">
    <property type="protein sequence ID" value="KJF41541.1"/>
    <property type="molecule type" value="Genomic_DNA"/>
</dbReference>
<reference evidence="9 13" key="2">
    <citation type="submission" date="2015-10" db="EMBL/GenBank/DDBJ databases">
        <title>A novel member of the family Ruminococcaceae isolated from human faeces.</title>
        <authorList>
            <person name="Shkoporov A.N."/>
            <person name="Chaplin A.V."/>
            <person name="Motuzova O.V."/>
            <person name="Kafarskaia L.I."/>
            <person name="Efimov B.A."/>
        </authorList>
    </citation>
    <scope>NUCLEOTIDE SEQUENCE [LARGE SCALE GENOMIC DNA]</scope>
    <source>
        <strain evidence="9 13">668</strain>
    </source>
</reference>
<dbReference type="SMART" id="SM00363">
    <property type="entry name" value="S4"/>
    <property type="match status" value="1"/>
</dbReference>
<evidence type="ECO:0000313" key="11">
    <source>
        <dbReference type="EMBL" id="MTS52477.1"/>
    </source>
</evidence>
<dbReference type="CDD" id="cd02869">
    <property type="entry name" value="PseudoU_synth_RluA_like"/>
    <property type="match status" value="1"/>
</dbReference>
<dbReference type="PROSITE" id="PS01129">
    <property type="entry name" value="PSI_RLU"/>
    <property type="match status" value="1"/>
</dbReference>
<evidence type="ECO:0000256" key="4">
    <source>
        <dbReference type="PIRSR" id="PIRSR606225-1"/>
    </source>
</evidence>
<dbReference type="InterPro" id="IPR050188">
    <property type="entry name" value="RluA_PseudoU_synthase"/>
</dbReference>
<dbReference type="CDD" id="cd00165">
    <property type="entry name" value="S4"/>
    <property type="match status" value="1"/>
</dbReference>
<dbReference type="PROSITE" id="PS50889">
    <property type="entry name" value="S4"/>
    <property type="match status" value="1"/>
</dbReference>
<dbReference type="EMBL" id="WMZU01000001">
    <property type="protein sequence ID" value="MTS25828.1"/>
    <property type="molecule type" value="Genomic_DNA"/>
</dbReference>
<evidence type="ECO:0000313" key="9">
    <source>
        <dbReference type="EMBL" id="KUE76171.1"/>
    </source>
</evidence>
<comment type="catalytic activity">
    <reaction evidence="1 6">
        <text>a uridine in RNA = a pseudouridine in RNA</text>
        <dbReference type="Rhea" id="RHEA:48348"/>
        <dbReference type="Rhea" id="RHEA-COMP:12068"/>
        <dbReference type="Rhea" id="RHEA-COMP:12069"/>
        <dbReference type="ChEBI" id="CHEBI:65314"/>
        <dbReference type="ChEBI" id="CHEBI:65315"/>
    </reaction>
</comment>
<dbReference type="InterPro" id="IPR006145">
    <property type="entry name" value="PsdUridine_synth_RsuA/RluA"/>
</dbReference>
<keyword evidence="5" id="KW-0694">RNA-binding</keyword>
<evidence type="ECO:0000313" key="12">
    <source>
        <dbReference type="Proteomes" id="UP000032483"/>
    </source>
</evidence>
<feature type="domain" description="RNA-binding S4" evidence="7">
    <location>
        <begin position="15"/>
        <end position="79"/>
    </location>
</feature>
<dbReference type="InterPro" id="IPR020103">
    <property type="entry name" value="PsdUridine_synth_cat_dom_sf"/>
</dbReference>
<dbReference type="Gene3D" id="3.30.2350.10">
    <property type="entry name" value="Pseudouridine synthase"/>
    <property type="match status" value="1"/>
</dbReference>
<dbReference type="RefSeq" id="WP_009325874.1">
    <property type="nucleotide sequence ID" value="NZ_CAOJUJ010000001.1"/>
</dbReference>
<dbReference type="NCBIfam" id="TIGR00005">
    <property type="entry name" value="rluA_subfam"/>
    <property type="match status" value="1"/>
</dbReference>
<comment type="similarity">
    <text evidence="2 6">Belongs to the pseudouridine synthase RluA family.</text>
</comment>
<evidence type="ECO:0000256" key="3">
    <source>
        <dbReference type="ARBA" id="ARBA00023235"/>
    </source>
</evidence>
<organism evidence="8 12">
    <name type="scientific">Ruthenibacterium lactatiformans</name>
    <dbReference type="NCBI Taxonomy" id="1550024"/>
    <lineage>
        <taxon>Bacteria</taxon>
        <taxon>Bacillati</taxon>
        <taxon>Bacillota</taxon>
        <taxon>Clostridia</taxon>
        <taxon>Eubacteriales</taxon>
        <taxon>Oscillospiraceae</taxon>
        <taxon>Ruthenibacterium</taxon>
    </lineage>
</organism>
<dbReference type="SUPFAM" id="SSF55174">
    <property type="entry name" value="Alpha-L RNA-binding motif"/>
    <property type="match status" value="1"/>
</dbReference>
<dbReference type="EC" id="5.4.99.-" evidence="6"/>
<accession>A0A0D8J4T3</accession>
<dbReference type="GO" id="GO:0120159">
    <property type="term" value="F:rRNA pseudouridine synthase activity"/>
    <property type="evidence" value="ECO:0007669"/>
    <property type="project" value="UniProtKB-ARBA"/>
</dbReference>